<dbReference type="Proteomes" id="UP001459277">
    <property type="component" value="Unassembled WGS sequence"/>
</dbReference>
<dbReference type="InterPro" id="IPR046347">
    <property type="entry name" value="bZIP_sf"/>
</dbReference>
<evidence type="ECO:0000256" key="4">
    <source>
        <dbReference type="SAM" id="Coils"/>
    </source>
</evidence>
<comment type="subcellular location">
    <subcellularLocation>
        <location evidence="1">Nucleus</location>
    </subcellularLocation>
</comment>
<keyword evidence="4" id="KW-0175">Coiled coil</keyword>
<dbReference type="FunFam" id="1.20.5.170:FF:000036">
    <property type="entry name" value="ABSCISIC ACID-INSENSITIVE 5-like protein 2"/>
    <property type="match status" value="1"/>
</dbReference>
<dbReference type="Pfam" id="PF00170">
    <property type="entry name" value="bZIP_1"/>
    <property type="match status" value="1"/>
</dbReference>
<organism evidence="6 7">
    <name type="scientific">Lithocarpus litseifolius</name>
    <dbReference type="NCBI Taxonomy" id="425828"/>
    <lineage>
        <taxon>Eukaryota</taxon>
        <taxon>Viridiplantae</taxon>
        <taxon>Streptophyta</taxon>
        <taxon>Embryophyta</taxon>
        <taxon>Tracheophyta</taxon>
        <taxon>Spermatophyta</taxon>
        <taxon>Magnoliopsida</taxon>
        <taxon>eudicotyledons</taxon>
        <taxon>Gunneridae</taxon>
        <taxon>Pentapetalae</taxon>
        <taxon>rosids</taxon>
        <taxon>fabids</taxon>
        <taxon>Fagales</taxon>
        <taxon>Fagaceae</taxon>
        <taxon>Lithocarpus</taxon>
    </lineage>
</organism>
<reference evidence="6 7" key="1">
    <citation type="submission" date="2024-01" db="EMBL/GenBank/DDBJ databases">
        <title>A telomere-to-telomere, gap-free genome of sweet tea (Lithocarpus litseifolius).</title>
        <authorList>
            <person name="Zhou J."/>
        </authorList>
    </citation>
    <scope>NUCLEOTIDE SEQUENCE [LARGE SCALE GENOMIC DNA]</scope>
    <source>
        <strain evidence="6">Zhou-2022a</strain>
        <tissue evidence="6">Leaf</tissue>
    </source>
</reference>
<gene>
    <name evidence="6" type="ORF">SO802_029414</name>
</gene>
<keyword evidence="7" id="KW-1185">Reference proteome</keyword>
<name>A0AAW2BYR9_9ROSI</name>
<protein>
    <recommendedName>
        <fullName evidence="5">BZIP domain-containing protein</fullName>
    </recommendedName>
</protein>
<dbReference type="InterPro" id="IPR043452">
    <property type="entry name" value="BZIP46-like"/>
</dbReference>
<dbReference type="GO" id="GO:0045893">
    <property type="term" value="P:positive regulation of DNA-templated transcription"/>
    <property type="evidence" value="ECO:0007669"/>
    <property type="project" value="InterPro"/>
</dbReference>
<dbReference type="SMART" id="SM00338">
    <property type="entry name" value="BRLZ"/>
    <property type="match status" value="1"/>
</dbReference>
<dbReference type="CDD" id="cd14707">
    <property type="entry name" value="bZIP_plant_BZIP46"/>
    <property type="match status" value="1"/>
</dbReference>
<dbReference type="InterPro" id="IPR004827">
    <property type="entry name" value="bZIP"/>
</dbReference>
<sequence length="292" mass="31063">MASSKVVVTTNPDLPRQSSICSLSTMLADLQQQQQQNQSMNMDDLLKNLYSTSSDQFAEGTTSAGGGGGGGGDKTVDEVWKEIVAGTAGTTTNADNHSKVEEISSSNGNNTAEEMTLEDFLTKAGAVREEDVRLGGGALVPVAGGYGVNGGGQFGMEVGFDGRMVVGGGVSAVPVPVPVPVSVVGGGGGGGGGGRGKRRAIEEPLLDKATQQKQRRMIKNRESAARSRERKQAYTVELESLVANLEEENAKLLKEEADHQKERFELLMQNLIPVVEKRKPRRALRRVNSMCW</sequence>
<accession>A0AAW2BYR9</accession>
<dbReference type="PROSITE" id="PS00036">
    <property type="entry name" value="BZIP_BASIC"/>
    <property type="match status" value="1"/>
</dbReference>
<comment type="caution">
    <text evidence="6">The sequence shown here is derived from an EMBL/GenBank/DDBJ whole genome shotgun (WGS) entry which is preliminary data.</text>
</comment>
<dbReference type="PANTHER" id="PTHR22952">
    <property type="entry name" value="CAMP-RESPONSE ELEMENT BINDING PROTEIN-RELATED"/>
    <property type="match status" value="1"/>
</dbReference>
<evidence type="ECO:0000259" key="5">
    <source>
        <dbReference type="PROSITE" id="PS50217"/>
    </source>
</evidence>
<evidence type="ECO:0000313" key="6">
    <source>
        <dbReference type="EMBL" id="KAK9989175.1"/>
    </source>
</evidence>
<keyword evidence="2" id="KW-0238">DNA-binding</keyword>
<dbReference type="Gene3D" id="1.20.5.170">
    <property type="match status" value="1"/>
</dbReference>
<dbReference type="GO" id="GO:0005634">
    <property type="term" value="C:nucleus"/>
    <property type="evidence" value="ECO:0007669"/>
    <property type="project" value="UniProtKB-SubCell"/>
</dbReference>
<keyword evidence="3" id="KW-0539">Nucleus</keyword>
<dbReference type="PROSITE" id="PS50217">
    <property type="entry name" value="BZIP"/>
    <property type="match status" value="1"/>
</dbReference>
<dbReference type="SUPFAM" id="SSF57959">
    <property type="entry name" value="Leucine zipper domain"/>
    <property type="match status" value="1"/>
</dbReference>
<evidence type="ECO:0000256" key="2">
    <source>
        <dbReference type="ARBA" id="ARBA00023125"/>
    </source>
</evidence>
<feature type="domain" description="BZIP" evidence="5">
    <location>
        <begin position="210"/>
        <end position="262"/>
    </location>
</feature>
<evidence type="ECO:0000313" key="7">
    <source>
        <dbReference type="Proteomes" id="UP001459277"/>
    </source>
</evidence>
<dbReference type="AlphaFoldDB" id="A0AAW2BYR9"/>
<dbReference type="GO" id="GO:0003677">
    <property type="term" value="F:DNA binding"/>
    <property type="evidence" value="ECO:0007669"/>
    <property type="project" value="UniProtKB-KW"/>
</dbReference>
<dbReference type="PANTHER" id="PTHR22952:SF392">
    <property type="entry name" value="BZIP TRANSCRIPTION FACTOR 12"/>
    <property type="match status" value="1"/>
</dbReference>
<dbReference type="EMBL" id="JAZDWU010000010">
    <property type="protein sequence ID" value="KAK9989175.1"/>
    <property type="molecule type" value="Genomic_DNA"/>
</dbReference>
<evidence type="ECO:0000256" key="3">
    <source>
        <dbReference type="ARBA" id="ARBA00023242"/>
    </source>
</evidence>
<dbReference type="GO" id="GO:0003700">
    <property type="term" value="F:DNA-binding transcription factor activity"/>
    <property type="evidence" value="ECO:0007669"/>
    <property type="project" value="InterPro"/>
</dbReference>
<feature type="coiled-coil region" evidence="4">
    <location>
        <begin position="231"/>
        <end position="270"/>
    </location>
</feature>
<evidence type="ECO:0000256" key="1">
    <source>
        <dbReference type="ARBA" id="ARBA00004123"/>
    </source>
</evidence>
<proteinExistence type="predicted"/>